<reference evidence="10" key="1">
    <citation type="submission" date="2025-08" db="UniProtKB">
        <authorList>
            <consortium name="RefSeq"/>
        </authorList>
    </citation>
    <scope>IDENTIFICATION</scope>
</reference>
<evidence type="ECO:0000259" key="7">
    <source>
        <dbReference type="Pfam" id="PF11365"/>
    </source>
</evidence>
<dbReference type="Pfam" id="PF14818">
    <property type="entry name" value="SOGA1-2-like_CC"/>
    <property type="match status" value="1"/>
</dbReference>
<feature type="region of interest" description="Disordered" evidence="6">
    <location>
        <begin position="435"/>
        <end position="462"/>
    </location>
</feature>
<feature type="region of interest" description="Disordered" evidence="6">
    <location>
        <begin position="1717"/>
        <end position="1740"/>
    </location>
</feature>
<feature type="compositionally biased region" description="Basic and acidic residues" evidence="6">
    <location>
        <begin position="1339"/>
        <end position="1349"/>
    </location>
</feature>
<feature type="compositionally biased region" description="Basic and acidic residues" evidence="6">
    <location>
        <begin position="435"/>
        <end position="461"/>
    </location>
</feature>
<feature type="region of interest" description="Disordered" evidence="6">
    <location>
        <begin position="1188"/>
        <end position="1209"/>
    </location>
</feature>
<feature type="compositionally biased region" description="Gly residues" evidence="6">
    <location>
        <begin position="1547"/>
        <end position="1557"/>
    </location>
</feature>
<feature type="compositionally biased region" description="Gly residues" evidence="6">
    <location>
        <begin position="1961"/>
        <end position="1977"/>
    </location>
</feature>
<feature type="compositionally biased region" description="Polar residues" evidence="6">
    <location>
        <begin position="1727"/>
        <end position="1738"/>
    </location>
</feature>
<feature type="domain" description="SOGA 1/2-like coiled-coil" evidence="8">
    <location>
        <begin position="1231"/>
        <end position="1284"/>
    </location>
</feature>
<feature type="region of interest" description="Disordered" evidence="6">
    <location>
        <begin position="256"/>
        <end position="284"/>
    </location>
</feature>
<dbReference type="Pfam" id="PF11365">
    <property type="entry name" value="SOGA"/>
    <property type="match status" value="2"/>
</dbReference>
<evidence type="ECO:0000256" key="1">
    <source>
        <dbReference type="ARBA" id="ARBA00004370"/>
    </source>
</evidence>
<evidence type="ECO:0000256" key="3">
    <source>
        <dbReference type="ARBA" id="ARBA00023054"/>
    </source>
</evidence>
<feature type="compositionally biased region" description="Basic and acidic residues" evidence="6">
    <location>
        <begin position="718"/>
        <end position="733"/>
    </location>
</feature>
<feature type="compositionally biased region" description="Gly residues" evidence="6">
    <location>
        <begin position="1623"/>
        <end position="1632"/>
    </location>
</feature>
<organism evidence="9 10">
    <name type="scientific">Salmo salar</name>
    <name type="common">Atlantic salmon</name>
    <dbReference type="NCBI Taxonomy" id="8030"/>
    <lineage>
        <taxon>Eukaryota</taxon>
        <taxon>Metazoa</taxon>
        <taxon>Chordata</taxon>
        <taxon>Craniata</taxon>
        <taxon>Vertebrata</taxon>
        <taxon>Euteleostomi</taxon>
        <taxon>Actinopterygii</taxon>
        <taxon>Neopterygii</taxon>
        <taxon>Teleostei</taxon>
        <taxon>Protacanthopterygii</taxon>
        <taxon>Salmoniformes</taxon>
        <taxon>Salmonidae</taxon>
        <taxon>Salmoninae</taxon>
        <taxon>Salmo</taxon>
    </lineage>
</organism>
<sequence>MESSGTGESTKPPNHQLEKKRLNRVPSPARPFPKDVHSSSRSSPKPTVIVPKSPKLTKHQHSSHVPVSSNQNRITRRTPTGAKDNKPTAVKSQSTKSSTVTKKTVKIVQHATSEHKTTTASRPTSDSSPHLALITKKSKIATLTACHHRPVSHGSPIRVPTGAFPVGRVSQTDSNSDLSDCPSEPLSDEQRLTEAASSDGESGGSGASDRDHVGADYPLQASGATDAAGCSGGASLRTAEGSAEGAVVAVAAAGKDGMSQAPGPGALGHRGDRSKPEKSSTSAQFIQLERSEEITEEDLIREIEDLRSENDYLKDEVEELRVEMEEARDSYLEEEVYQVQELRRELDRSNKKCRILQYRLRKAEQKSLRVAQTGHVDGELLRNLEQDLKVAKDVSVRLHNELENVEDKRTRAEDENELLRQRIIEVEISNQALHNELDRTKETGTRRRGSRETFRDKKSLNQEDSADLRCQLQFSKEESTLMRNKMAKLGKEKDKLEQEIQQYKSVYGDVDSPLPLAELAGGGPHSTREAELRLRLKLVEEEANILGRKIVELEVENRGLRAENEDIRCQYERDCFGREPFSSMPSSPYSGDALESAGELRRHLQFVEEEAELLRRSISEIEDHNKQLISELNRFKFGPRDEEGEVGVMMMMKSGNGSNGGGGNNGSGVVMIEELKAARMQINELSGKVMKLQYENRVLMSNVQRCDLAQHLGLRTGYPRDSDADSDTGHRDTAEEEETGRLLLLHPKREGPVGGESDSEDLFEKTTTTSGIGTHKPSDELSGLSATELSNRRREDRETFTNVKREAERLGKTVDRLISDTDSLIYEGKILVTGGDSLSLALEGFKEDTTRLPDPKPDSQVLDTINTRMKAFRTELHIFMEKVDHLGEGLRERGGDRDRGDDLSPLPNLTESSSFLSGVTSMSRDSPIGTLGRDLVTDFQSRSGVRDELEWRLGQERTVETQGQSQEGLPQGPAQNRGAILGHTRYHRPLLASLRLEDEERRRLDPQGVRPRVGLDLTGLQAHEAPWVQERTLLQQEVQLFRHNTIIFYMKLRWILMHWRLGKRTETGEETAHSEMEGIPELVLEHGEEETEREVRDRSSTQLPQIDGPGPDPTTQLPSSPERLQNQTQVGENRRVLQAVRSLLEEFRAELREEESRRCQLQQNYANDKASWEVKWAEMKCHVAQLEEERQEEKGEVRGETQGGGGDPDWAFKQEREEHRCLLAESHSTSLDLHWKLQHGEKRWGRERRDLLERFDQERQEWDSNMRNMHHKMERLQRELNVRRGSEGSPSNIKEGERAGGHRGVFPPQESPCKAPRSPRSPRFPRSAIPGPVSLPTRSHSDSEAHEEQGAVVRFRGPTENLSLDALTLDPLGGLKAPPPCRLDPDKRFPCMNQALNEIPDREGPLMYEEEEEEEEEEMGFGSLLRAKSVCSMSDFQRLMDSSPFLPDRSRHGDRGRDDVTPPLSPDDLKYIEEFNSKGWDFPVPGPSPTPGHHTPTAMEAWAERPASEPFQPASWFLTTSATLTTNTQSSHEPPCSPHCQRSPLRGNGGNIGGGAGVHVSHSPTRTPGPSDQDYLYPKGTKGQGGVGVGEVGGASGIGGVAGPDEVFGDGRWPPSCHKELLEGGGGLRGPSVGGPIPTVGYASSLELQLSRNLSDDMKEVAFSVRNYRSGTSDHLEQQRQLRDMACQTNGFTTRGTQTTQTISVGLQTDILRTLTSSPHRCLTPKGGSSTPISSPSRNIRKIQYSPVVQSKFERPCCSPKYGSPKLQRKLSTSSKADLPGGASSSTAGPRAPTPTTPQKGASESAWARSTTTRDSPVHTTINDGLSCLFNIIDHSPVAYEPPQCKFTKSPSRSRPTPLDPSPPGGPGGPGLPPSDPKDPRYLGAVQEFLRNVRGRSPSPVQLIVEAQGVPGGTGGERTPEVLSIRQDLSAPPGYTLAENAARLLNKKLLEQSFREEKRLGSGGTGGSSAQGQGGYTREGRQTVGDRNQSGCLEDLPRSPVAPPLESCFLRPARPANRRPPSRWAARSPSSSPRGWHNVTVRRFTFPMLTGTSKTEATCMLELDETGPGTGLEPSSSA</sequence>
<feature type="compositionally biased region" description="Polar residues" evidence="6">
    <location>
        <begin position="1808"/>
        <end position="1820"/>
    </location>
</feature>
<feature type="compositionally biased region" description="Polar residues" evidence="6">
    <location>
        <begin position="1113"/>
        <end position="1131"/>
    </location>
</feature>
<feature type="domain" description="SOGA coiled-coil" evidence="7">
    <location>
        <begin position="464"/>
        <end position="560"/>
    </location>
</feature>
<feature type="compositionally biased region" description="Polar residues" evidence="6">
    <location>
        <begin position="169"/>
        <end position="178"/>
    </location>
</feature>
<evidence type="ECO:0000313" key="10">
    <source>
        <dbReference type="RefSeq" id="XP_045570374.1"/>
    </source>
</evidence>
<dbReference type="PANTHER" id="PTHR15742:SF3">
    <property type="entry name" value="MICROTUBULE CROSS-LINKING FACTOR 1"/>
    <property type="match status" value="1"/>
</dbReference>
<dbReference type="InterPro" id="IPR027881">
    <property type="entry name" value="SOGA_CC"/>
</dbReference>
<feature type="coiled-coil region" evidence="5">
    <location>
        <begin position="479"/>
        <end position="506"/>
    </location>
</feature>
<name>A0ABM3EH59_SALSA</name>
<feature type="region of interest" description="Disordered" evidence="6">
    <location>
        <begin position="1441"/>
        <end position="1467"/>
    </location>
</feature>
<proteinExistence type="predicted"/>
<keyword evidence="2" id="KW-0597">Phosphoprotein</keyword>
<evidence type="ECO:0000256" key="5">
    <source>
        <dbReference type="SAM" id="Coils"/>
    </source>
</evidence>
<feature type="compositionally biased region" description="Low complexity" evidence="6">
    <location>
        <begin position="2022"/>
        <end position="2034"/>
    </location>
</feature>
<feature type="coiled-coil region" evidence="5">
    <location>
        <begin position="597"/>
        <end position="631"/>
    </location>
</feature>
<dbReference type="InterPro" id="IPR027882">
    <property type="entry name" value="SOGA1/2-like_CC"/>
</dbReference>
<feature type="region of interest" description="Disordered" evidence="6">
    <location>
        <begin position="1526"/>
        <end position="1583"/>
    </location>
</feature>
<protein>
    <submittedName>
        <fullName evidence="10">Microtubule cross-linking factor 1 isoform X1</fullName>
    </submittedName>
</protein>
<feature type="region of interest" description="Disordered" evidence="6">
    <location>
        <begin position="889"/>
        <end position="932"/>
    </location>
</feature>
<feature type="region of interest" description="Disordered" evidence="6">
    <location>
        <begin position="957"/>
        <end position="977"/>
    </location>
</feature>
<evidence type="ECO:0000256" key="4">
    <source>
        <dbReference type="ARBA" id="ARBA00023136"/>
    </source>
</evidence>
<dbReference type="PANTHER" id="PTHR15742">
    <property type="entry name" value="GIRDIN"/>
    <property type="match status" value="1"/>
</dbReference>
<keyword evidence="3 5" id="KW-0175">Coiled coil</keyword>
<dbReference type="InterPro" id="IPR049885">
    <property type="entry name" value="MTCL1-3"/>
</dbReference>
<gene>
    <name evidence="10" type="primary">LOC106596607</name>
</gene>
<feature type="region of interest" description="Disordered" evidence="6">
    <location>
        <begin position="1597"/>
        <end position="1632"/>
    </location>
</feature>
<comment type="subcellular location">
    <subcellularLocation>
        <location evidence="1">Membrane</location>
    </subcellularLocation>
</comment>
<feature type="compositionally biased region" description="Pro residues" evidence="6">
    <location>
        <begin position="1858"/>
        <end position="1875"/>
    </location>
</feature>
<evidence type="ECO:0000256" key="2">
    <source>
        <dbReference type="ARBA" id="ARBA00022553"/>
    </source>
</evidence>
<keyword evidence="4" id="KW-0472">Membrane</keyword>
<feature type="compositionally biased region" description="Low complexity" evidence="6">
    <location>
        <begin position="1780"/>
        <end position="1791"/>
    </location>
</feature>
<evidence type="ECO:0000313" key="9">
    <source>
        <dbReference type="Proteomes" id="UP001652741"/>
    </source>
</evidence>
<feature type="region of interest" description="Disordered" evidence="6">
    <location>
        <begin position="1957"/>
        <end position="2037"/>
    </location>
</feature>
<feature type="coiled-coil region" evidence="5">
    <location>
        <begin position="296"/>
        <end position="429"/>
    </location>
</feature>
<feature type="region of interest" description="Disordered" evidence="6">
    <location>
        <begin position="1278"/>
        <end position="1357"/>
    </location>
</feature>
<feature type="compositionally biased region" description="Polar residues" evidence="6">
    <location>
        <begin position="907"/>
        <end position="924"/>
    </location>
</feature>
<feature type="coiled-coil region" evidence="5">
    <location>
        <begin position="536"/>
        <end position="570"/>
    </location>
</feature>
<feature type="compositionally biased region" description="Basic and acidic residues" evidence="6">
    <location>
        <begin position="269"/>
        <end position="278"/>
    </location>
</feature>
<feature type="region of interest" description="Disordered" evidence="6">
    <location>
        <begin position="1067"/>
        <end position="1131"/>
    </location>
</feature>
<feature type="region of interest" description="Disordered" evidence="6">
    <location>
        <begin position="715"/>
        <end position="796"/>
    </location>
</feature>
<feature type="domain" description="SOGA coiled-coil" evidence="7">
    <location>
        <begin position="597"/>
        <end position="699"/>
    </location>
</feature>
<feature type="region of interest" description="Disordered" evidence="6">
    <location>
        <begin position="1756"/>
        <end position="1820"/>
    </location>
</feature>
<feature type="compositionally biased region" description="Basic and acidic residues" evidence="6">
    <location>
        <begin position="1067"/>
        <end position="1076"/>
    </location>
</feature>
<feature type="compositionally biased region" description="Basic and acidic residues" evidence="6">
    <location>
        <begin position="889"/>
        <end position="902"/>
    </location>
</feature>
<dbReference type="GeneID" id="106596607"/>
<evidence type="ECO:0000256" key="6">
    <source>
        <dbReference type="SAM" id="MobiDB-lite"/>
    </source>
</evidence>
<feature type="compositionally biased region" description="Basic and acidic residues" evidence="6">
    <location>
        <begin position="1188"/>
        <end position="1199"/>
    </location>
</feature>
<feature type="compositionally biased region" description="Low complexity" evidence="6">
    <location>
        <begin position="90"/>
        <end position="109"/>
    </location>
</feature>
<dbReference type="Proteomes" id="UP001652741">
    <property type="component" value="Chromosome ssa03"/>
</dbReference>
<evidence type="ECO:0000259" key="8">
    <source>
        <dbReference type="Pfam" id="PF14818"/>
    </source>
</evidence>
<feature type="region of interest" description="Disordered" evidence="6">
    <location>
        <begin position="1"/>
        <end position="237"/>
    </location>
</feature>
<accession>A0ABM3EH59</accession>
<dbReference type="RefSeq" id="XP_045570374.1">
    <property type="nucleotide sequence ID" value="XM_045714418.1"/>
</dbReference>
<keyword evidence="9" id="KW-1185">Reference proteome</keyword>
<feature type="compositionally biased region" description="Basic and acidic residues" evidence="6">
    <location>
        <begin position="1448"/>
        <end position="1460"/>
    </location>
</feature>
<feature type="compositionally biased region" description="Polar residues" evidence="6">
    <location>
        <begin position="1"/>
        <end position="13"/>
    </location>
</feature>
<feature type="compositionally biased region" description="Polar residues" evidence="6">
    <location>
        <begin position="63"/>
        <end position="73"/>
    </location>
</feature>
<feature type="compositionally biased region" description="Polar residues" evidence="6">
    <location>
        <begin position="118"/>
        <end position="128"/>
    </location>
</feature>
<feature type="region of interest" description="Disordered" evidence="6">
    <location>
        <begin position="1842"/>
        <end position="1880"/>
    </location>
</feature>